<dbReference type="Proteomes" id="UP000014629">
    <property type="component" value="Unassembled WGS sequence"/>
</dbReference>
<keyword evidence="3" id="KW-0847">Vitamin C</keyword>
<sequence>MLNLAAFTAATLHREPFRWGRVEHAFTSGTAAREVADTFPLDRTRLRESRPAAEKAYRMFSCPLVDGGERLDAAHGLPATWAELVAQLLSSPFTRALAQATGQALEESSLEIRASAYADGCFLGPHTDRADKVLSVVLYLEPQWSPAHGGELSILRSSDPRDEAARIEPRLGTAALLVRSDHSWHQVLPVRTQGGGLRRSVLIHYWL</sequence>
<dbReference type="InterPro" id="IPR044862">
    <property type="entry name" value="Pro_4_hyd_alph_FE2OG_OXY"/>
</dbReference>
<dbReference type="GO" id="GO:0031543">
    <property type="term" value="F:peptidyl-proline dioxygenase activity"/>
    <property type="evidence" value="ECO:0007669"/>
    <property type="project" value="TreeGrafter"/>
</dbReference>
<dbReference type="SMART" id="SM00702">
    <property type="entry name" value="P4Hc"/>
    <property type="match status" value="1"/>
</dbReference>
<name>S3ZU28_9ACTN</name>
<evidence type="ECO:0000259" key="7">
    <source>
        <dbReference type="PROSITE" id="PS51471"/>
    </source>
</evidence>
<dbReference type="RefSeq" id="WP_016638370.1">
    <property type="nucleotide sequence ID" value="NZ_AOPZ01000008.1"/>
</dbReference>
<evidence type="ECO:0000313" key="8">
    <source>
        <dbReference type="EMBL" id="EPH46683.1"/>
    </source>
</evidence>
<dbReference type="OrthoDB" id="484647at2"/>
<dbReference type="EMBL" id="AOPZ01000008">
    <property type="protein sequence ID" value="EPH46683.1"/>
    <property type="molecule type" value="Genomic_DNA"/>
</dbReference>
<dbReference type="PROSITE" id="PS51471">
    <property type="entry name" value="FE2OG_OXY"/>
    <property type="match status" value="1"/>
</dbReference>
<dbReference type="InterPro" id="IPR051842">
    <property type="entry name" value="uS12_prolyl_hydroxylase"/>
</dbReference>
<evidence type="ECO:0000313" key="9">
    <source>
        <dbReference type="Proteomes" id="UP000014629"/>
    </source>
</evidence>
<dbReference type="PANTHER" id="PTHR12117">
    <property type="entry name" value="HISTONE ACETYLTRANSFERASE COMPLEX"/>
    <property type="match status" value="1"/>
</dbReference>
<keyword evidence="6" id="KW-0408">Iron</keyword>
<keyword evidence="5" id="KW-0560">Oxidoreductase</keyword>
<accession>S3ZU28</accession>
<evidence type="ECO:0000256" key="4">
    <source>
        <dbReference type="ARBA" id="ARBA00022964"/>
    </source>
</evidence>
<keyword evidence="2" id="KW-0479">Metal-binding</keyword>
<protein>
    <recommendedName>
        <fullName evidence="7">Fe2OG dioxygenase domain-containing protein</fullName>
    </recommendedName>
</protein>
<reference evidence="8 9" key="1">
    <citation type="submission" date="2013-02" db="EMBL/GenBank/DDBJ databases">
        <title>Draft Genome Sequence of Streptomyces aurantiacus, Which Produces Setomimycin.</title>
        <authorList>
            <person name="Gruening B.A."/>
            <person name="Praeg A."/>
            <person name="Erxleben A."/>
            <person name="Guenther S."/>
            <person name="Mueller M."/>
        </authorList>
    </citation>
    <scope>NUCLEOTIDE SEQUENCE [LARGE SCALE GENOMIC DNA]</scope>
    <source>
        <strain evidence="8 9">JA 4570</strain>
    </source>
</reference>
<dbReference type="GO" id="GO:0006449">
    <property type="term" value="P:regulation of translational termination"/>
    <property type="evidence" value="ECO:0007669"/>
    <property type="project" value="TreeGrafter"/>
</dbReference>
<dbReference type="GO" id="GO:0031418">
    <property type="term" value="F:L-ascorbic acid binding"/>
    <property type="evidence" value="ECO:0007669"/>
    <property type="project" value="UniProtKB-KW"/>
</dbReference>
<keyword evidence="9" id="KW-1185">Reference proteome</keyword>
<keyword evidence="4" id="KW-0223">Dioxygenase</keyword>
<dbReference type="PATRIC" id="fig|1286094.4.peg.233"/>
<evidence type="ECO:0000256" key="3">
    <source>
        <dbReference type="ARBA" id="ARBA00022896"/>
    </source>
</evidence>
<comment type="caution">
    <text evidence="8">The sequence shown here is derived from an EMBL/GenBank/DDBJ whole genome shotgun (WGS) entry which is preliminary data.</text>
</comment>
<feature type="domain" description="Fe2OG dioxygenase" evidence="7">
    <location>
        <begin position="108"/>
        <end position="207"/>
    </location>
</feature>
<gene>
    <name evidence="8" type="ORF">STRAU_0236</name>
</gene>
<evidence type="ECO:0000256" key="5">
    <source>
        <dbReference type="ARBA" id="ARBA00023002"/>
    </source>
</evidence>
<dbReference type="InterPro" id="IPR005123">
    <property type="entry name" value="Oxoglu/Fe-dep_dioxygenase_dom"/>
</dbReference>
<dbReference type="Gene3D" id="2.60.120.620">
    <property type="entry name" value="q2cbj1_9rhob like domain"/>
    <property type="match status" value="1"/>
</dbReference>
<evidence type="ECO:0000256" key="1">
    <source>
        <dbReference type="ARBA" id="ARBA00001961"/>
    </source>
</evidence>
<evidence type="ECO:0000256" key="2">
    <source>
        <dbReference type="ARBA" id="ARBA00022723"/>
    </source>
</evidence>
<organism evidence="8 9">
    <name type="scientific">Streptomyces aurantiacus JA 4570</name>
    <dbReference type="NCBI Taxonomy" id="1286094"/>
    <lineage>
        <taxon>Bacteria</taxon>
        <taxon>Bacillati</taxon>
        <taxon>Actinomycetota</taxon>
        <taxon>Actinomycetes</taxon>
        <taxon>Kitasatosporales</taxon>
        <taxon>Streptomycetaceae</taxon>
        <taxon>Streptomyces</taxon>
        <taxon>Streptomyces aurantiacus group</taxon>
    </lineage>
</organism>
<evidence type="ECO:0000256" key="6">
    <source>
        <dbReference type="ARBA" id="ARBA00023004"/>
    </source>
</evidence>
<dbReference type="GO" id="GO:0005506">
    <property type="term" value="F:iron ion binding"/>
    <property type="evidence" value="ECO:0007669"/>
    <property type="project" value="InterPro"/>
</dbReference>
<dbReference type="InterPro" id="IPR006620">
    <property type="entry name" value="Pro_4_hyd_alph"/>
</dbReference>
<dbReference type="AlphaFoldDB" id="S3ZU28"/>
<proteinExistence type="predicted"/>
<dbReference type="Pfam" id="PF13640">
    <property type="entry name" value="2OG-FeII_Oxy_3"/>
    <property type="match status" value="1"/>
</dbReference>
<dbReference type="GO" id="GO:0005737">
    <property type="term" value="C:cytoplasm"/>
    <property type="evidence" value="ECO:0007669"/>
    <property type="project" value="TreeGrafter"/>
</dbReference>
<comment type="cofactor">
    <cofactor evidence="1">
        <name>L-ascorbate</name>
        <dbReference type="ChEBI" id="CHEBI:38290"/>
    </cofactor>
</comment>
<dbReference type="PANTHER" id="PTHR12117:SF0">
    <property type="entry name" value="PROLYL 3-HYDROXYLASE OGFOD1"/>
    <property type="match status" value="1"/>
</dbReference>